<feature type="compositionally biased region" description="Polar residues" evidence="2">
    <location>
        <begin position="394"/>
        <end position="421"/>
    </location>
</feature>
<gene>
    <name evidence="3" type="ORF">BN7_2002</name>
</gene>
<feature type="coiled-coil region" evidence="1">
    <location>
        <begin position="478"/>
        <end position="505"/>
    </location>
</feature>
<dbReference type="InParanoid" id="K0KJX3"/>
<dbReference type="AlphaFoldDB" id="K0KJX3"/>
<protein>
    <submittedName>
        <fullName evidence="3">Synaptonemal complex protein 1</fullName>
    </submittedName>
</protein>
<reference evidence="3 4" key="1">
    <citation type="journal article" date="2012" name="Eukaryot. Cell">
        <title>Draft genome sequence of Wickerhamomyces ciferrii NRRL Y-1031 F-60-10.</title>
        <authorList>
            <person name="Schneider J."/>
            <person name="Andrea H."/>
            <person name="Blom J."/>
            <person name="Jaenicke S."/>
            <person name="Ruckert C."/>
            <person name="Schorsch C."/>
            <person name="Szczepanowski R."/>
            <person name="Farwick M."/>
            <person name="Goesmann A."/>
            <person name="Puhler A."/>
            <person name="Schaffer S."/>
            <person name="Tauch A."/>
            <person name="Kohler T."/>
            <person name="Brinkrolf K."/>
        </authorList>
    </citation>
    <scope>NUCLEOTIDE SEQUENCE [LARGE SCALE GENOMIC DNA]</scope>
    <source>
        <strain evidence="4">ATCC 14091 / BCRC 22168 / CBS 111 / JCM 3599 / NBRC 0793 / NRRL Y-1031 F-60-10</strain>
    </source>
</reference>
<evidence type="ECO:0000313" key="4">
    <source>
        <dbReference type="Proteomes" id="UP000009328"/>
    </source>
</evidence>
<sequence length="511" mass="58503">MSEKIILSQGLQLLQGSPFKSSLANEFQSFTEDSNYSKAIEFAKTESELSETGKYLQSKDTTKQLYYNEIGSSILKKSDLISASLQNELSEDIDSSHLKIKLLAEHALAQLDSKEKLLSLGEIHILQQNIEQTILLRDEISKQLQENFKTLQKFTSNASHIEKDIDTINRIIYSNNDLNQQFDQISTDILNATKTLYNQYSLAFSFCYFEDLNIDIPSPSQPQNDKQTDELLSHIASVAVQRNVILPAPASTNSNDSNIEWAKSCLNSLLDQNYSNVNDKEIKSNSPNDEQELTSLRTALKDLQFAHQYLTRQYEDERNLNSTVMNTHKNKKAAIERQLAENLITLEKANQRSILVEHEKNVLERTLDDKMKDIYDLQKQVALLKIDNLGYIHTNNDSNSRIPSPEKSQISPVSPDENLSMSHEGHKDKNKYLSNPKTPLLQQSLNGSYRNASPSSPKFNNSISVLRNEFKKLVNEIHDSYKSEIEKEKIERKRLEHLLKLYEERNSDLEL</sequence>
<dbReference type="HOGENOM" id="CLU_622703_0_0_1"/>
<proteinExistence type="predicted"/>
<evidence type="ECO:0000256" key="2">
    <source>
        <dbReference type="SAM" id="MobiDB-lite"/>
    </source>
</evidence>
<feature type="compositionally biased region" description="Polar residues" evidence="2">
    <location>
        <begin position="432"/>
        <end position="461"/>
    </location>
</feature>
<name>K0KJX3_WICCF</name>
<dbReference type="EMBL" id="CAIF01000047">
    <property type="protein sequence ID" value="CCH42457.1"/>
    <property type="molecule type" value="Genomic_DNA"/>
</dbReference>
<dbReference type="FunCoup" id="K0KJX3">
    <property type="interactions" value="40"/>
</dbReference>
<evidence type="ECO:0000313" key="3">
    <source>
        <dbReference type="EMBL" id="CCH42457.1"/>
    </source>
</evidence>
<keyword evidence="4" id="KW-1185">Reference proteome</keyword>
<accession>K0KJX3</accession>
<organism evidence="3 4">
    <name type="scientific">Wickerhamomyces ciferrii (strain ATCC 14091 / BCRC 22168 / CBS 111 / JCM 3599 / NBRC 0793 / NRRL Y-1031 F-60-10)</name>
    <name type="common">Yeast</name>
    <name type="synonym">Pichia ciferrii</name>
    <dbReference type="NCBI Taxonomy" id="1206466"/>
    <lineage>
        <taxon>Eukaryota</taxon>
        <taxon>Fungi</taxon>
        <taxon>Dikarya</taxon>
        <taxon>Ascomycota</taxon>
        <taxon>Saccharomycotina</taxon>
        <taxon>Saccharomycetes</taxon>
        <taxon>Phaffomycetales</taxon>
        <taxon>Wickerhamomycetaceae</taxon>
        <taxon>Wickerhamomyces</taxon>
    </lineage>
</organism>
<dbReference type="STRING" id="1206466.K0KJX3"/>
<evidence type="ECO:0000256" key="1">
    <source>
        <dbReference type="SAM" id="Coils"/>
    </source>
</evidence>
<dbReference type="Proteomes" id="UP000009328">
    <property type="component" value="Unassembled WGS sequence"/>
</dbReference>
<comment type="caution">
    <text evidence="3">The sequence shown here is derived from an EMBL/GenBank/DDBJ whole genome shotgun (WGS) entry which is preliminary data.</text>
</comment>
<keyword evidence="1" id="KW-0175">Coiled coil</keyword>
<feature type="region of interest" description="Disordered" evidence="2">
    <location>
        <begin position="394"/>
        <end position="461"/>
    </location>
</feature>